<reference evidence="1 2" key="1">
    <citation type="journal article" date="2018" name="Sci. Rep.">
        <title>Comparative genomics provides insights into the lifestyle and reveals functional heterogeneity of dark septate endophytic fungi.</title>
        <authorList>
            <person name="Knapp D.G."/>
            <person name="Nemeth J.B."/>
            <person name="Barry K."/>
            <person name="Hainaut M."/>
            <person name="Henrissat B."/>
            <person name="Johnson J."/>
            <person name="Kuo A."/>
            <person name="Lim J.H.P."/>
            <person name="Lipzen A."/>
            <person name="Nolan M."/>
            <person name="Ohm R.A."/>
            <person name="Tamas L."/>
            <person name="Grigoriev I.V."/>
            <person name="Spatafora J.W."/>
            <person name="Nagy L.G."/>
            <person name="Kovacs G.M."/>
        </authorList>
    </citation>
    <scope>NUCLEOTIDE SEQUENCE [LARGE SCALE GENOMIC DNA]</scope>
    <source>
        <strain evidence="1 2">DSE2036</strain>
    </source>
</reference>
<evidence type="ECO:0000313" key="1">
    <source>
        <dbReference type="EMBL" id="PVI00015.1"/>
    </source>
</evidence>
<gene>
    <name evidence="1" type="ORF">DM02DRAFT_411325</name>
</gene>
<protein>
    <submittedName>
        <fullName evidence="1">Uncharacterized protein</fullName>
    </submittedName>
</protein>
<evidence type="ECO:0000313" key="2">
    <source>
        <dbReference type="Proteomes" id="UP000244855"/>
    </source>
</evidence>
<sequence>MSGAVFCFTHRKCPESACSRSNHQRGYVQSARQRYQRKPAARTSSLWTFLPWTPTTSG</sequence>
<keyword evidence="2" id="KW-1185">Reference proteome</keyword>
<organism evidence="1 2">
    <name type="scientific">Periconia macrospinosa</name>
    <dbReference type="NCBI Taxonomy" id="97972"/>
    <lineage>
        <taxon>Eukaryota</taxon>
        <taxon>Fungi</taxon>
        <taxon>Dikarya</taxon>
        <taxon>Ascomycota</taxon>
        <taxon>Pezizomycotina</taxon>
        <taxon>Dothideomycetes</taxon>
        <taxon>Pleosporomycetidae</taxon>
        <taxon>Pleosporales</taxon>
        <taxon>Massarineae</taxon>
        <taxon>Periconiaceae</taxon>
        <taxon>Periconia</taxon>
    </lineage>
</organism>
<dbReference type="AlphaFoldDB" id="A0A2V1DS32"/>
<proteinExistence type="predicted"/>
<dbReference type="Proteomes" id="UP000244855">
    <property type="component" value="Unassembled WGS sequence"/>
</dbReference>
<accession>A0A2V1DS32</accession>
<name>A0A2V1DS32_9PLEO</name>
<dbReference type="EMBL" id="KZ805380">
    <property type="protein sequence ID" value="PVI00015.1"/>
    <property type="molecule type" value="Genomic_DNA"/>
</dbReference>